<feature type="compositionally biased region" description="Low complexity" evidence="7">
    <location>
        <begin position="270"/>
        <end position="288"/>
    </location>
</feature>
<feature type="domain" description="Cytochrome c" evidence="8">
    <location>
        <begin position="108"/>
        <end position="196"/>
    </location>
</feature>
<organism evidence="9 10">
    <name type="scientific">Salipiger mucosus DSM 16094</name>
    <dbReference type="NCBI Taxonomy" id="1123237"/>
    <lineage>
        <taxon>Bacteria</taxon>
        <taxon>Pseudomonadati</taxon>
        <taxon>Pseudomonadota</taxon>
        <taxon>Alphaproteobacteria</taxon>
        <taxon>Rhodobacterales</taxon>
        <taxon>Roseobacteraceae</taxon>
        <taxon>Salipiger</taxon>
    </lineage>
</organism>
<dbReference type="Pfam" id="PF00034">
    <property type="entry name" value="Cytochrom_C"/>
    <property type="match status" value="2"/>
</dbReference>
<keyword evidence="1" id="KW-0813">Transport</keyword>
<keyword evidence="4" id="KW-0249">Electron transport</keyword>
<evidence type="ECO:0000256" key="5">
    <source>
        <dbReference type="ARBA" id="ARBA00023004"/>
    </source>
</evidence>
<comment type="caution">
    <text evidence="9">The sequence shown here is derived from an EMBL/GenBank/DDBJ whole genome shotgun (WGS) entry which is preliminary data.</text>
</comment>
<reference evidence="10" key="1">
    <citation type="journal article" date="2014" name="Stand. Genomic Sci.">
        <title>Genome sequence of the exopolysaccharide-producing Salipiger mucosus type strain (DSM 16094(T)), a moderately halophilic member of the Roseobacter clade.</title>
        <authorList>
            <person name="Riedel T."/>
            <person name="Spring S."/>
            <person name="Fiebig A."/>
            <person name="Petersen J."/>
            <person name="Kyrpides N.C."/>
            <person name="Goker M."/>
            <person name="Klenk H.P."/>
        </authorList>
    </citation>
    <scope>NUCLEOTIDE SEQUENCE [LARGE SCALE GENOMIC DNA]</scope>
    <source>
        <strain evidence="10">DSM 16094</strain>
    </source>
</reference>
<name>S9QW81_9RHOB</name>
<evidence type="ECO:0000256" key="7">
    <source>
        <dbReference type="SAM" id="MobiDB-lite"/>
    </source>
</evidence>
<dbReference type="OrthoDB" id="9779283at2"/>
<dbReference type="Gene3D" id="1.10.760.10">
    <property type="entry name" value="Cytochrome c-like domain"/>
    <property type="match status" value="2"/>
</dbReference>
<evidence type="ECO:0000313" key="10">
    <source>
        <dbReference type="Proteomes" id="UP000015347"/>
    </source>
</evidence>
<dbReference type="eggNOG" id="COG3474">
    <property type="taxonomic scope" value="Bacteria"/>
</dbReference>
<dbReference type="PROSITE" id="PS51007">
    <property type="entry name" value="CYTC"/>
    <property type="match status" value="2"/>
</dbReference>
<dbReference type="STRING" id="1123237.Salmuc_04872"/>
<dbReference type="AlphaFoldDB" id="S9QW81"/>
<keyword evidence="3 6" id="KW-0479">Metal-binding</keyword>
<dbReference type="PRINTS" id="PR00604">
    <property type="entry name" value="CYTCHRMECIAB"/>
</dbReference>
<evidence type="ECO:0000256" key="6">
    <source>
        <dbReference type="PROSITE-ProRule" id="PRU00433"/>
    </source>
</evidence>
<evidence type="ECO:0000256" key="3">
    <source>
        <dbReference type="ARBA" id="ARBA00022723"/>
    </source>
</evidence>
<evidence type="ECO:0000256" key="2">
    <source>
        <dbReference type="ARBA" id="ARBA00022617"/>
    </source>
</evidence>
<keyword evidence="10" id="KW-1185">Reference proteome</keyword>
<dbReference type="HOGENOM" id="CLU_052974_0_1_5"/>
<keyword evidence="2 6" id="KW-0349">Heme</keyword>
<dbReference type="RefSeq" id="WP_020038952.1">
    <property type="nucleotide sequence ID" value="NZ_KE557273.1"/>
</dbReference>
<dbReference type="GO" id="GO:0046872">
    <property type="term" value="F:metal ion binding"/>
    <property type="evidence" value="ECO:0007669"/>
    <property type="project" value="UniProtKB-KW"/>
</dbReference>
<evidence type="ECO:0000313" key="9">
    <source>
        <dbReference type="EMBL" id="EPX85601.1"/>
    </source>
</evidence>
<dbReference type="GO" id="GO:0020037">
    <property type="term" value="F:heme binding"/>
    <property type="evidence" value="ECO:0007669"/>
    <property type="project" value="InterPro"/>
</dbReference>
<evidence type="ECO:0000256" key="1">
    <source>
        <dbReference type="ARBA" id="ARBA00022448"/>
    </source>
</evidence>
<dbReference type="GO" id="GO:0009055">
    <property type="term" value="F:electron transfer activity"/>
    <property type="evidence" value="ECO:0007669"/>
    <property type="project" value="InterPro"/>
</dbReference>
<sequence>MSKSLKLIGGTAVGVGGLLVLAVNFADRNITQLPPAPERPKQVASVAPSQPPAAPAEAPAEGVLVAAATAAEEGGSTFGIGRPALPEEIAAWDLDVSPDGTGLPEGSGDVWEGEAAFEESCAACHGSFAEGVGNWPKLAGGQGTLDDKDPVKTVGSYWPYLSTVWDYVHRSMPFGNAQSLSNDEVYAITAYILYSNGLVEDDFVLDRETFDEVVMPNADGFIVDDRPETEYTKWRTEPCMEDCKETVEITMRASVLDVTPGEEGGDDGGEQASTSETESAPEEVTVTADESATEDSTAEAGGATEVAAIDQDLADAGERVFRKCKACHQVGEGAKNRTGPQLNGVVGREIGGLDGFKYSNSMSDMEGAWDAEALHGFLADPRGYVKGTRMAFAGLRDEGDIDAVVEYLRTFE</sequence>
<protein>
    <submittedName>
        <fullName evidence="9">Sulfite dehydrogenase cytochrome subunit SoxD</fullName>
    </submittedName>
</protein>
<dbReference type="EMBL" id="APVH01000008">
    <property type="protein sequence ID" value="EPX85601.1"/>
    <property type="molecule type" value="Genomic_DNA"/>
</dbReference>
<feature type="domain" description="Cytochrome c" evidence="8">
    <location>
        <begin position="312"/>
        <end position="412"/>
    </location>
</feature>
<evidence type="ECO:0000259" key="8">
    <source>
        <dbReference type="PROSITE" id="PS51007"/>
    </source>
</evidence>
<evidence type="ECO:0000256" key="4">
    <source>
        <dbReference type="ARBA" id="ARBA00022982"/>
    </source>
</evidence>
<dbReference type="Proteomes" id="UP000015347">
    <property type="component" value="Unassembled WGS sequence"/>
</dbReference>
<dbReference type="PANTHER" id="PTHR11961">
    <property type="entry name" value="CYTOCHROME C"/>
    <property type="match status" value="1"/>
</dbReference>
<dbReference type="InterPro" id="IPR009056">
    <property type="entry name" value="Cyt_c-like_dom"/>
</dbReference>
<keyword evidence="5 6" id="KW-0408">Iron</keyword>
<dbReference type="InterPro" id="IPR036909">
    <property type="entry name" value="Cyt_c-like_dom_sf"/>
</dbReference>
<proteinExistence type="predicted"/>
<accession>S9QW81</accession>
<dbReference type="eggNOG" id="COG3258">
    <property type="taxonomic scope" value="Bacteria"/>
</dbReference>
<feature type="region of interest" description="Disordered" evidence="7">
    <location>
        <begin position="255"/>
        <end position="302"/>
    </location>
</feature>
<feature type="region of interest" description="Disordered" evidence="7">
    <location>
        <begin position="33"/>
        <end position="57"/>
    </location>
</feature>
<gene>
    <name evidence="9" type="ORF">Salmuc_04872</name>
</gene>
<dbReference type="SUPFAM" id="SSF46626">
    <property type="entry name" value="Cytochrome c"/>
    <property type="match status" value="2"/>
</dbReference>
<dbReference type="InterPro" id="IPR002327">
    <property type="entry name" value="Cyt_c_1A/1B"/>
</dbReference>